<keyword evidence="3" id="KW-0574">Periplasm</keyword>
<dbReference type="Pfam" id="PF07940">
    <property type="entry name" value="Hepar_II_III_C"/>
    <property type="match status" value="1"/>
</dbReference>
<evidence type="ECO:0000259" key="5">
    <source>
        <dbReference type="Pfam" id="PF07940"/>
    </source>
</evidence>
<dbReference type="Pfam" id="PF16889">
    <property type="entry name" value="Hepar_II_III_N"/>
    <property type="match status" value="1"/>
</dbReference>
<evidence type="ECO:0000256" key="2">
    <source>
        <dbReference type="ARBA" id="ARBA00022729"/>
    </source>
</evidence>
<dbReference type="SUPFAM" id="SSF48230">
    <property type="entry name" value="Chondroitin AC/alginate lyase"/>
    <property type="match status" value="1"/>
</dbReference>
<dbReference type="InterPro" id="IPR012480">
    <property type="entry name" value="Hepar_II_III_C"/>
</dbReference>
<protein>
    <submittedName>
        <fullName evidence="7">Heparinase II/III family protein</fullName>
    </submittedName>
</protein>
<dbReference type="InterPro" id="IPR031680">
    <property type="entry name" value="Hepar_II_III_N"/>
</dbReference>
<dbReference type="GeneID" id="74944633"/>
<comment type="subcellular location">
    <subcellularLocation>
        <location evidence="1">Periplasm</location>
    </subcellularLocation>
</comment>
<name>A0A9E7R2A2_9EURY</name>
<keyword evidence="4" id="KW-0456">Lyase</keyword>
<evidence type="ECO:0000259" key="6">
    <source>
        <dbReference type="Pfam" id="PF16889"/>
    </source>
</evidence>
<evidence type="ECO:0000313" key="8">
    <source>
        <dbReference type="Proteomes" id="UP001057580"/>
    </source>
</evidence>
<reference evidence="7" key="1">
    <citation type="submission" date="2022-09" db="EMBL/GenBank/DDBJ databases">
        <title>Diverse halophilic archaea isolated from saline environments.</title>
        <authorList>
            <person name="Cui H.-L."/>
        </authorList>
    </citation>
    <scope>NUCLEOTIDE SEQUENCE</scope>
    <source>
        <strain evidence="7">ZS-35-S2</strain>
    </source>
</reference>
<dbReference type="GO" id="GO:0042597">
    <property type="term" value="C:periplasmic space"/>
    <property type="evidence" value="ECO:0007669"/>
    <property type="project" value="UniProtKB-SubCell"/>
</dbReference>
<keyword evidence="8" id="KW-1185">Reference proteome</keyword>
<dbReference type="Gene3D" id="2.70.98.70">
    <property type="match status" value="1"/>
</dbReference>
<evidence type="ECO:0000313" key="7">
    <source>
        <dbReference type="EMBL" id="UWM54266.1"/>
    </source>
</evidence>
<proteinExistence type="predicted"/>
<feature type="domain" description="Heparinase II/III-like C-terminal" evidence="5">
    <location>
        <begin position="372"/>
        <end position="605"/>
    </location>
</feature>
<dbReference type="EMBL" id="CP104003">
    <property type="protein sequence ID" value="UWM54266.1"/>
    <property type="molecule type" value="Genomic_DNA"/>
</dbReference>
<dbReference type="PANTHER" id="PTHR39210">
    <property type="entry name" value="HEPARIN-SULFATE LYASE"/>
    <property type="match status" value="1"/>
</dbReference>
<feature type="domain" description="Heparin-sulfate lyase N-terminal" evidence="6">
    <location>
        <begin position="166"/>
        <end position="346"/>
    </location>
</feature>
<dbReference type="PANTHER" id="PTHR39210:SF1">
    <property type="entry name" value="HEPARIN-SULFATE LYASE"/>
    <property type="match status" value="1"/>
</dbReference>
<evidence type="ECO:0000256" key="3">
    <source>
        <dbReference type="ARBA" id="ARBA00022764"/>
    </source>
</evidence>
<dbReference type="RefSeq" id="WP_260593265.1">
    <property type="nucleotide sequence ID" value="NZ_CP104003.1"/>
</dbReference>
<organism evidence="7 8">
    <name type="scientific">Salinirubellus salinus</name>
    <dbReference type="NCBI Taxonomy" id="1364945"/>
    <lineage>
        <taxon>Archaea</taxon>
        <taxon>Methanobacteriati</taxon>
        <taxon>Methanobacteriota</taxon>
        <taxon>Stenosarchaea group</taxon>
        <taxon>Halobacteria</taxon>
        <taxon>Halobacteriales</taxon>
        <taxon>Natronomonadaceae</taxon>
        <taxon>Salinirubellus</taxon>
    </lineage>
</organism>
<keyword evidence="2" id="KW-0732">Signal</keyword>
<accession>A0A9E7R2A2</accession>
<evidence type="ECO:0000256" key="4">
    <source>
        <dbReference type="ARBA" id="ARBA00023239"/>
    </source>
</evidence>
<dbReference type="KEGG" id="ssai:N0B31_19385"/>
<dbReference type="InterPro" id="IPR008929">
    <property type="entry name" value="Chondroitin_lyas"/>
</dbReference>
<dbReference type="GO" id="GO:0016829">
    <property type="term" value="F:lyase activity"/>
    <property type="evidence" value="ECO:0007669"/>
    <property type="project" value="UniProtKB-KW"/>
</dbReference>
<dbReference type="Proteomes" id="UP001057580">
    <property type="component" value="Chromosome"/>
</dbReference>
<evidence type="ECO:0000256" key="1">
    <source>
        <dbReference type="ARBA" id="ARBA00004418"/>
    </source>
</evidence>
<sequence>MTDDARLSGLVDPAKLPLLYHTARNMHVRQLTGVAERKLRHAVVPRLPVDFDARYERQVPAETTATPAPLAANTATLRAALPDSLRATYRERATEVAAGAVTFAGHTVQVEDDAGGVDWFGSGVTEPPALYALKLRGFEFLRYLYLGHDAPDECPDAVEAARRWTESWAESEATRVGEPGYLRGAWTPHSVSLRLLNWARFYAWADLETHDREFAALVRHQLWKNARVLENHVEYDLGGNHLIENGAGLAVAGAFLDDDDLWDHGVRVLVDAADQFLADGGHFELSPMYHVLTLTRYLTVLDLCRETGREVTGAVRRVATEGTRFLAAVAGPDGRIPLLNDSVYGEALPADACRRYAEAVGVDPDVVAGRESDPAALEPSGLYWLGSDEDRLLFDGGPVGPPHLPAHSHDDLLAVSLWVDGRPVLTDTGTKSYVAGPARQHARSVAAHNTVQYGDVEPIPVGGSFLMGRRVTPTVRAGGDEGVDWVEGTYRREGDAGEGYRHRRRVFCGGESDASWWLVWDRVTAEAARPVRSRLHVAPGLEVSADTAGDAPEGALVVRPVDAAADTALAHLVPVGAEDVHVGWSPSYPAFGRERERPSVTLRADGRDVSMGVLVSTRPLHSVGVGRERGTASELRVDGSVTRLPRVGPAGE</sequence>
<dbReference type="AlphaFoldDB" id="A0A9E7R2A2"/>
<dbReference type="Gene3D" id="1.50.10.100">
    <property type="entry name" value="Chondroitin AC/alginate lyase"/>
    <property type="match status" value="1"/>
</dbReference>
<gene>
    <name evidence="7" type="ORF">N0B31_19385</name>
</gene>